<reference evidence="4" key="1">
    <citation type="journal article" date="2012" name="Science">
        <title>Fermentation, hydrogen, and sulfur metabolism in multiple uncultivated bacterial phyla.</title>
        <authorList>
            <person name="Wrighton K.C."/>
            <person name="Thomas B.C."/>
            <person name="Sharon I."/>
            <person name="Miller C.S."/>
            <person name="Castelle C.J."/>
            <person name="VerBerkmoes N.C."/>
            <person name="Wilkins M.J."/>
            <person name="Hettich R.L."/>
            <person name="Lipton M.S."/>
            <person name="Williams K.H."/>
            <person name="Long P.E."/>
            <person name="Banfield J.F."/>
        </authorList>
    </citation>
    <scope>NUCLEOTIDE SEQUENCE [LARGE SCALE GENOMIC DNA]</scope>
</reference>
<dbReference type="EMBL" id="AMFJ01000799">
    <property type="protein sequence ID" value="EKE26455.1"/>
    <property type="molecule type" value="Genomic_DNA"/>
</dbReference>
<dbReference type="Gene3D" id="3.40.50.150">
    <property type="entry name" value="Vaccinia Virus protein VP39"/>
    <property type="match status" value="2"/>
</dbReference>
<evidence type="ECO:0000313" key="4">
    <source>
        <dbReference type="EMBL" id="EKE26455.1"/>
    </source>
</evidence>
<evidence type="ECO:0000259" key="3">
    <source>
        <dbReference type="Pfam" id="PF01555"/>
    </source>
</evidence>
<organism evidence="4">
    <name type="scientific">uncultured bacterium</name>
    <name type="common">gcode 4</name>
    <dbReference type="NCBI Taxonomy" id="1234023"/>
    <lineage>
        <taxon>Bacteria</taxon>
        <taxon>environmental samples</taxon>
    </lineage>
</organism>
<evidence type="ECO:0000256" key="2">
    <source>
        <dbReference type="ARBA" id="ARBA00022679"/>
    </source>
</evidence>
<accession>K2GSX8</accession>
<gene>
    <name evidence="4" type="ORF">ACD_4C00283G0001</name>
</gene>
<feature type="domain" description="DNA methylase N-4/N-6" evidence="3">
    <location>
        <begin position="137"/>
        <end position="263"/>
    </location>
</feature>
<feature type="domain" description="DNA methylase N-4/N-6" evidence="3">
    <location>
        <begin position="12"/>
        <end position="99"/>
    </location>
</feature>
<dbReference type="SUPFAM" id="SSF53335">
    <property type="entry name" value="S-adenosyl-L-methionine-dependent methyltransferases"/>
    <property type="match status" value="2"/>
</dbReference>
<evidence type="ECO:0000256" key="1">
    <source>
        <dbReference type="ARBA" id="ARBA00022603"/>
    </source>
</evidence>
<keyword evidence="2" id="KW-0808">Transferase</keyword>
<dbReference type="InterPro" id="IPR029063">
    <property type="entry name" value="SAM-dependent_MTases_sf"/>
</dbReference>
<name>K2GSX8_9BACT</name>
<proteinExistence type="predicted"/>
<protein>
    <submittedName>
        <fullName evidence="4">DNA methylase N-4/N-6 protein</fullName>
    </submittedName>
</protein>
<dbReference type="GO" id="GO:0032259">
    <property type="term" value="P:methylation"/>
    <property type="evidence" value="ECO:0007669"/>
    <property type="project" value="UniProtKB-KW"/>
</dbReference>
<sequence>MPKMNDIDINGEKWKEYEDIWTDSLWIINERDKSGKHSNMYHGNFVPQIAYQLISRYTKKWEYVLDMFLWSSTTAIECEKLERNIIWVDIKKELTDRANEIIDSKDINKLFITWDSSSDSVKDEISSYLENKKSKWVNLVILHPPYHDIIKFSELKEDLSNMGSVENFLEQFRKVIENWKELLVKWWYLAIIMGDMYRNSEWVPLWFQCMAEAQKTWLKLKSVIVKNMEWNRWKLGSWWIWRYRALSSDYYIFKHEYILIFKK</sequence>
<dbReference type="AlphaFoldDB" id="K2GSX8"/>
<dbReference type="InterPro" id="IPR002941">
    <property type="entry name" value="DNA_methylase_N4/N6"/>
</dbReference>
<dbReference type="Pfam" id="PF01555">
    <property type="entry name" value="N6_N4_Mtase"/>
    <property type="match status" value="2"/>
</dbReference>
<comment type="caution">
    <text evidence="4">The sequence shown here is derived from an EMBL/GenBank/DDBJ whole genome shotgun (WGS) entry which is preliminary data.</text>
</comment>
<dbReference type="GO" id="GO:0003677">
    <property type="term" value="F:DNA binding"/>
    <property type="evidence" value="ECO:0007669"/>
    <property type="project" value="InterPro"/>
</dbReference>
<keyword evidence="1 4" id="KW-0489">Methyltransferase</keyword>
<dbReference type="GO" id="GO:0008170">
    <property type="term" value="F:N-methyltransferase activity"/>
    <property type="evidence" value="ECO:0007669"/>
    <property type="project" value="InterPro"/>
</dbReference>